<evidence type="ECO:0000313" key="8">
    <source>
        <dbReference type="EMBL" id="APO77171.1"/>
    </source>
</evidence>
<dbReference type="InterPro" id="IPR050281">
    <property type="entry name" value="Flavin_monoamine_oxidase"/>
</dbReference>
<dbReference type="SUPFAM" id="SSF51905">
    <property type="entry name" value="FAD/NAD(P)-binding domain"/>
    <property type="match status" value="1"/>
</dbReference>
<organism evidence="8 9">
    <name type="scientific">Rhizobium etli 8C-3</name>
    <dbReference type="NCBI Taxonomy" id="538025"/>
    <lineage>
        <taxon>Bacteria</taxon>
        <taxon>Pseudomonadati</taxon>
        <taxon>Pseudomonadota</taxon>
        <taxon>Alphaproteobacteria</taxon>
        <taxon>Hyphomicrobiales</taxon>
        <taxon>Rhizobiaceae</taxon>
        <taxon>Rhizobium/Agrobacterium group</taxon>
        <taxon>Rhizobium</taxon>
    </lineage>
</organism>
<proteinExistence type="inferred from homology"/>
<keyword evidence="5" id="KW-0073">Auxin biosynthesis</keyword>
<evidence type="ECO:0000259" key="7">
    <source>
        <dbReference type="Pfam" id="PF01593"/>
    </source>
</evidence>
<dbReference type="AlphaFoldDB" id="A0A1L5PAH1"/>
<dbReference type="Gene3D" id="1.10.405.40">
    <property type="match status" value="1"/>
</dbReference>
<geneLocation type="plasmid" evidence="9">
    <name>prsp8c3a</name>
</geneLocation>
<comment type="pathway">
    <text evidence="1">Plant hormone metabolism; auxin biosynthesis.</text>
</comment>
<name>A0A1L5PAH1_RHIET</name>
<dbReference type="Gene3D" id="3.50.50.60">
    <property type="entry name" value="FAD/NAD(P)-binding domain"/>
    <property type="match status" value="1"/>
</dbReference>
<dbReference type="Proteomes" id="UP000185109">
    <property type="component" value="Plasmid pRsp8C3a"/>
</dbReference>
<dbReference type="PANTHER" id="PTHR10742">
    <property type="entry name" value="FLAVIN MONOAMINE OXIDASE"/>
    <property type="match status" value="1"/>
</dbReference>
<dbReference type="EMBL" id="CP017242">
    <property type="protein sequence ID" value="APO77171.1"/>
    <property type="molecule type" value="Genomic_DNA"/>
</dbReference>
<protein>
    <recommendedName>
        <fullName evidence="4">Tryptophan 2-monooxygenase</fullName>
        <ecNumber evidence="3">1.13.12.3</ecNumber>
    </recommendedName>
</protein>
<dbReference type="InterPro" id="IPR002937">
    <property type="entry name" value="Amino_oxidase"/>
</dbReference>
<evidence type="ECO:0000256" key="1">
    <source>
        <dbReference type="ARBA" id="ARBA00004814"/>
    </source>
</evidence>
<evidence type="ECO:0000256" key="6">
    <source>
        <dbReference type="ARBA" id="ARBA00047321"/>
    </source>
</evidence>
<keyword evidence="8" id="KW-0614">Plasmid</keyword>
<reference evidence="8 9" key="1">
    <citation type="submission" date="2016-09" db="EMBL/GenBank/DDBJ databases">
        <title>The complete genome sequences of Rhizobium gallicum, symbiovars gallicum and phaseoli, symbionts associated to common bean (Phaseolus vulgaris).</title>
        <authorList>
            <person name="Bustos P."/>
            <person name="Santamaria R.I."/>
            <person name="Perez-Carrascal O.M."/>
            <person name="Juarez S."/>
            <person name="Lozano L."/>
            <person name="Martinez-Flores I."/>
            <person name="Martinez-Romero E."/>
            <person name="Cevallos M."/>
            <person name="Romero D."/>
            <person name="Davila G."/>
            <person name="Gonzalez V."/>
        </authorList>
    </citation>
    <scope>NUCLEOTIDE SEQUENCE [LARGE SCALE GENOMIC DNA]</scope>
    <source>
        <strain evidence="8 9">8C-3</strain>
        <plasmid evidence="9">Plasmid prsp8c3a</plasmid>
    </source>
</reference>
<comment type="similarity">
    <text evidence="2">Belongs to the tryptophan 2-monooxygenase family.</text>
</comment>
<dbReference type="Pfam" id="PF01593">
    <property type="entry name" value="Amino_oxidase"/>
    <property type="match status" value="1"/>
</dbReference>
<dbReference type="InterPro" id="IPR036188">
    <property type="entry name" value="FAD/NAD-bd_sf"/>
</dbReference>
<evidence type="ECO:0000256" key="4">
    <source>
        <dbReference type="ARBA" id="ARBA00017871"/>
    </source>
</evidence>
<dbReference type="GO" id="GO:0009851">
    <property type="term" value="P:auxin biosynthetic process"/>
    <property type="evidence" value="ECO:0007669"/>
    <property type="project" value="UniProtKB-KW"/>
</dbReference>
<dbReference type="RefSeq" id="WP_074063591.1">
    <property type="nucleotide sequence ID" value="NZ_CP017242.1"/>
</dbReference>
<accession>A0A1L5PAH1</accession>
<dbReference type="PANTHER" id="PTHR10742:SF410">
    <property type="entry name" value="LYSINE-SPECIFIC HISTONE DEMETHYLASE 2"/>
    <property type="match status" value="1"/>
</dbReference>
<evidence type="ECO:0000256" key="3">
    <source>
        <dbReference type="ARBA" id="ARBA00012535"/>
    </source>
</evidence>
<gene>
    <name evidence="8" type="ORF">AM571_PA00288</name>
</gene>
<dbReference type="GO" id="GO:0050361">
    <property type="term" value="F:tryptophan 2-monooxygenase activity"/>
    <property type="evidence" value="ECO:0007669"/>
    <property type="project" value="UniProtKB-EC"/>
</dbReference>
<dbReference type="EC" id="1.13.12.3" evidence="3"/>
<evidence type="ECO:0000313" key="9">
    <source>
        <dbReference type="Proteomes" id="UP000185109"/>
    </source>
</evidence>
<evidence type="ECO:0000256" key="5">
    <source>
        <dbReference type="ARBA" id="ARBA00023070"/>
    </source>
</evidence>
<sequence length="586" mass="64498">MATADDQYSQASADFPLMRTDKWTEACGGPDGAHGAYPFDTQVLIIGAGFTGVTTGEKALNCGGNVTILEASSEVGGRLASQTHDNGMPTHLAAMRFGKGMKELQDLVARDGYTLTSTPFMNTDAVPTLLYIDGQLHYMDVEKDIIPDIIKKPRAAFAAYDQGPLTVNGTTLVAPAELRTLFRENDNPLALQAHQQLWAYQQAGLTIHQWFVKVFHENNTPPGGIRLTKDECNILSKLYPTGDHTVFHDNISAFEDQKWNTNGSTVNQGYFSVLKDGKPLLGDVGAYIRDRSAKLQERGVQVHCGHTVTKIEEIAAKDGRRRYRVRAGTSEGEKVFEAHYVFATPTLPAMVDMGLAAPGQTLIHPKVAEALTKVSTTPTSKYEWTIPADRAQNWVGKGLARNIQGKSPLCPCYIMIEEQPDGSQKIKVHFYAWNTDAERLASMGGDEVVRKNLIRMMASLLRDFKDPLGNDYTGFHTLLVSDSKVYSAVWQDKKYFGGGWTFPQAGEEYAAYLIQRNLEHEEYGVGLIGSAASGADAWILRGVQNAKMAIERSLRFTGGKVNHPNLAPIAFMGPPIKFPMELMNMN</sequence>
<feature type="domain" description="Amine oxidase" evidence="7">
    <location>
        <begin position="63"/>
        <end position="513"/>
    </location>
</feature>
<dbReference type="Gene3D" id="3.90.660.10">
    <property type="match status" value="1"/>
</dbReference>
<comment type="catalytic activity">
    <reaction evidence="6">
        <text>L-tryptophan + O2 = indole-3-acetamide + CO2 + H2O</text>
        <dbReference type="Rhea" id="RHEA:16165"/>
        <dbReference type="ChEBI" id="CHEBI:15377"/>
        <dbReference type="ChEBI" id="CHEBI:15379"/>
        <dbReference type="ChEBI" id="CHEBI:16031"/>
        <dbReference type="ChEBI" id="CHEBI:16526"/>
        <dbReference type="ChEBI" id="CHEBI:57912"/>
        <dbReference type="EC" id="1.13.12.3"/>
    </reaction>
</comment>
<evidence type="ECO:0000256" key="2">
    <source>
        <dbReference type="ARBA" id="ARBA00005833"/>
    </source>
</evidence>